<evidence type="ECO:0000313" key="2">
    <source>
        <dbReference type="EMBL" id="MDQ0317450.1"/>
    </source>
</evidence>
<gene>
    <name evidence="2" type="ORF">J2S73_003934</name>
</gene>
<reference evidence="2" key="1">
    <citation type="submission" date="2023-07" db="EMBL/GenBank/DDBJ databases">
        <title>Genomic Encyclopedia of Type Strains, Phase IV (KMG-IV): sequencing the most valuable type-strain genomes for metagenomic binning, comparative biology and taxonomic classification.</title>
        <authorList>
            <person name="Goeker M."/>
        </authorList>
    </citation>
    <scope>NUCLEOTIDE SEQUENCE</scope>
    <source>
        <strain evidence="2">DSM 21202</strain>
    </source>
</reference>
<dbReference type="Proteomes" id="UP001229244">
    <property type="component" value="Unassembled WGS sequence"/>
</dbReference>
<dbReference type="EMBL" id="JAUSUL010000005">
    <property type="protein sequence ID" value="MDQ0317450.1"/>
    <property type="molecule type" value="Genomic_DNA"/>
</dbReference>
<feature type="domain" description="Cyclophilin TM1367-like" evidence="1">
    <location>
        <begin position="3"/>
        <end position="121"/>
    </location>
</feature>
<protein>
    <recommendedName>
        <fullName evidence="1">Cyclophilin TM1367-like domain-containing protein</fullName>
    </recommendedName>
</protein>
<proteinExistence type="predicted"/>
<comment type="caution">
    <text evidence="2">The sequence shown here is derived from an EMBL/GenBank/DDBJ whole genome shotgun (WGS) entry which is preliminary data.</text>
</comment>
<sequence>MRAIQMTIGDVVLLADLRDTPTADAVWEALPLTGDASIWGEEVYFSTGLSPDLERDARETVEAGEVAFWPDGQIIAIGFGPTPISAPDEIRLAEPCNVFADIHGDVRALVPTKPGAAVRVEKADPEEETRAD</sequence>
<accession>A0AAE3VSM4</accession>
<keyword evidence="3" id="KW-1185">Reference proteome</keyword>
<name>A0AAE3VSM4_9HYPH</name>
<evidence type="ECO:0000313" key="3">
    <source>
        <dbReference type="Proteomes" id="UP001229244"/>
    </source>
</evidence>
<dbReference type="InterPro" id="IPR029000">
    <property type="entry name" value="Cyclophilin-like_dom_sf"/>
</dbReference>
<dbReference type="Gene3D" id="2.40.100.20">
    <property type="match status" value="1"/>
</dbReference>
<organism evidence="2 3">
    <name type="scientific">Amorphus orientalis</name>
    <dbReference type="NCBI Taxonomy" id="649198"/>
    <lineage>
        <taxon>Bacteria</taxon>
        <taxon>Pseudomonadati</taxon>
        <taxon>Pseudomonadota</taxon>
        <taxon>Alphaproteobacteria</taxon>
        <taxon>Hyphomicrobiales</taxon>
        <taxon>Amorphaceae</taxon>
        <taxon>Amorphus</taxon>
    </lineage>
</organism>
<dbReference type="SUPFAM" id="SSF50891">
    <property type="entry name" value="Cyclophilin-like"/>
    <property type="match status" value="1"/>
</dbReference>
<evidence type="ECO:0000259" key="1">
    <source>
        <dbReference type="Pfam" id="PF04126"/>
    </source>
</evidence>
<dbReference type="AlphaFoldDB" id="A0AAE3VSM4"/>
<dbReference type="RefSeq" id="WP_306887369.1">
    <property type="nucleotide sequence ID" value="NZ_JAUSUL010000005.1"/>
</dbReference>
<dbReference type="InterPro" id="IPR025658">
    <property type="entry name" value="Cyclophilin_TM1367"/>
</dbReference>
<dbReference type="Pfam" id="PF04126">
    <property type="entry name" value="Cyclophil_like"/>
    <property type="match status" value="1"/>
</dbReference>